<accession>A0A0G1MEN9</accession>
<keyword evidence="1" id="KW-0472">Membrane</keyword>
<keyword evidence="1" id="KW-1133">Transmembrane helix</keyword>
<dbReference type="NCBIfam" id="TIGR01167">
    <property type="entry name" value="LPXTG_anchor"/>
    <property type="match status" value="1"/>
</dbReference>
<evidence type="ECO:0000313" key="2">
    <source>
        <dbReference type="EMBL" id="KKU06776.1"/>
    </source>
</evidence>
<proteinExistence type="predicted"/>
<organism evidence="2 3">
    <name type="scientific">Candidatus Uhrbacteria bacterium GW2011_GWE2_45_35</name>
    <dbReference type="NCBI Taxonomy" id="1618993"/>
    <lineage>
        <taxon>Bacteria</taxon>
        <taxon>Candidatus Uhriibacteriota</taxon>
    </lineage>
</organism>
<reference evidence="2 3" key="1">
    <citation type="journal article" date="2015" name="Nature">
        <title>rRNA introns, odd ribosomes, and small enigmatic genomes across a large radiation of phyla.</title>
        <authorList>
            <person name="Brown C.T."/>
            <person name="Hug L.A."/>
            <person name="Thomas B.C."/>
            <person name="Sharon I."/>
            <person name="Castelle C.J."/>
            <person name="Singh A."/>
            <person name="Wilkins M.J."/>
            <person name="Williams K.H."/>
            <person name="Banfield J.F."/>
        </authorList>
    </citation>
    <scope>NUCLEOTIDE SEQUENCE [LARGE SCALE GENOMIC DNA]</scope>
</reference>
<gene>
    <name evidence="2" type="ORF">UX09_C0042G0012</name>
</gene>
<comment type="caution">
    <text evidence="2">The sequence shown here is derived from an EMBL/GenBank/DDBJ whole genome shotgun (WGS) entry which is preliminary data.</text>
</comment>
<dbReference type="Pfam" id="PF09527">
    <property type="entry name" value="ATPase_gene1"/>
    <property type="match status" value="1"/>
</dbReference>
<dbReference type="EMBL" id="LCKW01000042">
    <property type="protein sequence ID" value="KKU06776.1"/>
    <property type="molecule type" value="Genomic_DNA"/>
</dbReference>
<feature type="transmembrane region" description="Helical" evidence="1">
    <location>
        <begin position="12"/>
        <end position="31"/>
    </location>
</feature>
<feature type="transmembrane region" description="Helical" evidence="1">
    <location>
        <begin position="37"/>
        <end position="57"/>
    </location>
</feature>
<evidence type="ECO:0008006" key="4">
    <source>
        <dbReference type="Google" id="ProtNLM"/>
    </source>
</evidence>
<protein>
    <recommendedName>
        <fullName evidence="4">F0F1-ATPase subunit</fullName>
    </recommendedName>
</protein>
<evidence type="ECO:0000256" key="1">
    <source>
        <dbReference type="SAM" id="Phobius"/>
    </source>
</evidence>
<dbReference type="AlphaFoldDB" id="A0A0G1MEN9"/>
<name>A0A0G1MEN9_9BACT</name>
<dbReference type="InterPro" id="IPR032820">
    <property type="entry name" value="ATPase_put"/>
</dbReference>
<sequence>VYYRFAMHILGDFGVTIAVPAVVATFVGIWLDKKLETTPWFLILGLTAALIATYLVIKKKASIYAKQFEDIDK</sequence>
<evidence type="ECO:0000313" key="3">
    <source>
        <dbReference type="Proteomes" id="UP000034354"/>
    </source>
</evidence>
<dbReference type="Proteomes" id="UP000034354">
    <property type="component" value="Unassembled WGS sequence"/>
</dbReference>
<feature type="non-terminal residue" evidence="2">
    <location>
        <position position="1"/>
    </location>
</feature>
<keyword evidence="1" id="KW-0812">Transmembrane</keyword>